<accession>A0ABT4TH18</accession>
<dbReference type="CDD" id="cd03139">
    <property type="entry name" value="GATase1_PfpI_2"/>
    <property type="match status" value="1"/>
</dbReference>
<dbReference type="Pfam" id="PF01965">
    <property type="entry name" value="DJ-1_PfpI"/>
    <property type="match status" value="1"/>
</dbReference>
<dbReference type="Gene3D" id="3.40.50.880">
    <property type="match status" value="1"/>
</dbReference>
<protein>
    <submittedName>
        <fullName evidence="2">DJ-1/PfpI family protein</fullName>
    </submittedName>
</protein>
<evidence type="ECO:0000313" key="2">
    <source>
        <dbReference type="EMBL" id="MDA2803881.1"/>
    </source>
</evidence>
<keyword evidence="3" id="KW-1185">Reference proteome</keyword>
<dbReference type="InterPro" id="IPR002818">
    <property type="entry name" value="DJ-1/PfpI"/>
</dbReference>
<dbReference type="Proteomes" id="UP001165685">
    <property type="component" value="Unassembled WGS sequence"/>
</dbReference>
<dbReference type="SUPFAM" id="SSF52317">
    <property type="entry name" value="Class I glutamine amidotransferase-like"/>
    <property type="match status" value="1"/>
</dbReference>
<name>A0ABT4TH18_9ACTN</name>
<dbReference type="RefSeq" id="WP_270676370.1">
    <property type="nucleotide sequence ID" value="NZ_JAQFWP010000006.1"/>
</dbReference>
<evidence type="ECO:0000313" key="3">
    <source>
        <dbReference type="Proteomes" id="UP001165685"/>
    </source>
</evidence>
<organism evidence="2 3">
    <name type="scientific">Nocardiopsis suaedae</name>
    <dbReference type="NCBI Taxonomy" id="3018444"/>
    <lineage>
        <taxon>Bacteria</taxon>
        <taxon>Bacillati</taxon>
        <taxon>Actinomycetota</taxon>
        <taxon>Actinomycetes</taxon>
        <taxon>Streptosporangiales</taxon>
        <taxon>Nocardiopsidaceae</taxon>
        <taxon>Nocardiopsis</taxon>
    </lineage>
</organism>
<dbReference type="InterPro" id="IPR029062">
    <property type="entry name" value="Class_I_gatase-like"/>
</dbReference>
<feature type="domain" description="DJ-1/PfpI" evidence="1">
    <location>
        <begin position="6"/>
        <end position="174"/>
    </location>
</feature>
<evidence type="ECO:0000259" key="1">
    <source>
        <dbReference type="Pfam" id="PF01965"/>
    </source>
</evidence>
<dbReference type="InterPro" id="IPR052158">
    <property type="entry name" value="INH-QAR"/>
</dbReference>
<proteinExistence type="predicted"/>
<dbReference type="PANTHER" id="PTHR43130:SF3">
    <property type="entry name" value="HTH-TYPE TRANSCRIPTIONAL REGULATOR RV1931C"/>
    <property type="match status" value="1"/>
</dbReference>
<comment type="caution">
    <text evidence="2">The sequence shown here is derived from an EMBL/GenBank/DDBJ whole genome shotgun (WGS) entry which is preliminary data.</text>
</comment>
<sequence>MTAYGLLVFDRAEELDFVGPWEVFGVSSMLRDGADSLELIAEREGPIRCNKGLRVVPDRVFGDSGGGRPEGLDVLLVPGGNGTRTEVGNDRLIRWLAEEAGRAEWVVSVCTGSLLLHEAGPAKGKRVATHWSFEEGLEARGGVTVVRDARYVVDGNLVTSQGVSAGIDMALWLVGRLHGRDHARQVRRYMQYEPAPPYMADEPLAW</sequence>
<gene>
    <name evidence="2" type="ORF">O4U47_05110</name>
</gene>
<reference evidence="2" key="1">
    <citation type="submission" date="2023-01" db="EMBL/GenBank/DDBJ databases">
        <title>Draft genome sequence of Nocardiopsis sp. LSu2-4 isolated from halophytes.</title>
        <authorList>
            <person name="Duangmal K."/>
            <person name="Chantavorakit T."/>
        </authorList>
    </citation>
    <scope>NUCLEOTIDE SEQUENCE</scope>
    <source>
        <strain evidence="2">LSu2-4</strain>
    </source>
</reference>
<dbReference type="EMBL" id="JAQFWP010000006">
    <property type="protein sequence ID" value="MDA2803881.1"/>
    <property type="molecule type" value="Genomic_DNA"/>
</dbReference>
<dbReference type="PANTHER" id="PTHR43130">
    <property type="entry name" value="ARAC-FAMILY TRANSCRIPTIONAL REGULATOR"/>
    <property type="match status" value="1"/>
</dbReference>